<accession>A0A4U5LQE8</accession>
<organism evidence="1 2">
    <name type="scientific">Steinernema carpocapsae</name>
    <name type="common">Entomopathogenic nematode</name>
    <dbReference type="NCBI Taxonomy" id="34508"/>
    <lineage>
        <taxon>Eukaryota</taxon>
        <taxon>Metazoa</taxon>
        <taxon>Ecdysozoa</taxon>
        <taxon>Nematoda</taxon>
        <taxon>Chromadorea</taxon>
        <taxon>Rhabditida</taxon>
        <taxon>Tylenchina</taxon>
        <taxon>Panagrolaimomorpha</taxon>
        <taxon>Strongyloidoidea</taxon>
        <taxon>Steinernematidae</taxon>
        <taxon>Steinernema</taxon>
    </lineage>
</organism>
<comment type="caution">
    <text evidence="1">The sequence shown here is derived from an EMBL/GenBank/DDBJ whole genome shotgun (WGS) entry which is preliminary data.</text>
</comment>
<dbReference type="EMBL" id="AZBU02000013">
    <property type="protein sequence ID" value="TKR58193.1"/>
    <property type="molecule type" value="Genomic_DNA"/>
</dbReference>
<evidence type="ECO:0000313" key="1">
    <source>
        <dbReference type="EMBL" id="TKR58193.1"/>
    </source>
</evidence>
<evidence type="ECO:0000313" key="2">
    <source>
        <dbReference type="Proteomes" id="UP000298663"/>
    </source>
</evidence>
<proteinExistence type="predicted"/>
<sequence>MPYQKAKAQQALSATTTWNGYTKAQEKSYPNCLEKLDKNTDIGGATEALSLKDRLNKVPYQAPRTPVKSCNECPAGAYSPAPTSDLALFGIIGFDKHLAIKPEFGYSLNSKDCLEMVVRCYGSENHRSVLYLGKIGEKLTNKARSDHGPIEEIFVCDSRKKWVQKTGFLIGEAFGCSVAHSGKLMPICSKCSDITQEYKTFKSNEVFQEGKMEIKYDFEVGSQCKRARVTCMAKDHDLNTQLAYSLVDKPFGLYELTQTVKETTKLDLFCSSDGHWYDGEKVTNDMIRGIGQISCEAEKPNKDALCTEIPFGPKGYGGFVGSHFAPIIDYKFSPKDKTKMIASIICHGAQGYGVYIYTGSKGATSVADELKRDQNAAAATLECISGVWTRQKNDIEKKYSSGRCNDRLLGSAFIT</sequence>
<reference evidence="1 2" key="1">
    <citation type="journal article" date="2015" name="Genome Biol.">
        <title>Comparative genomics of Steinernema reveals deeply conserved gene regulatory networks.</title>
        <authorList>
            <person name="Dillman A.R."/>
            <person name="Macchietto M."/>
            <person name="Porter C.F."/>
            <person name="Rogers A."/>
            <person name="Williams B."/>
            <person name="Antoshechkin I."/>
            <person name="Lee M.M."/>
            <person name="Goodwin Z."/>
            <person name="Lu X."/>
            <person name="Lewis E.E."/>
            <person name="Goodrich-Blair H."/>
            <person name="Stock S.P."/>
            <person name="Adams B.J."/>
            <person name="Sternberg P.W."/>
            <person name="Mortazavi A."/>
        </authorList>
    </citation>
    <scope>NUCLEOTIDE SEQUENCE [LARGE SCALE GENOMIC DNA]</scope>
    <source>
        <strain evidence="1 2">ALL</strain>
    </source>
</reference>
<keyword evidence="2" id="KW-1185">Reference proteome</keyword>
<dbReference type="Proteomes" id="UP000298663">
    <property type="component" value="Unassembled WGS sequence"/>
</dbReference>
<dbReference type="AlphaFoldDB" id="A0A4U5LQE8"/>
<reference evidence="1 2" key="2">
    <citation type="journal article" date="2019" name="G3 (Bethesda)">
        <title>Hybrid Assembly of the Genome of the Entomopathogenic Nematode Steinernema carpocapsae Identifies the X-Chromosome.</title>
        <authorList>
            <person name="Serra L."/>
            <person name="Macchietto M."/>
            <person name="Macias-Munoz A."/>
            <person name="McGill C.J."/>
            <person name="Rodriguez I.M."/>
            <person name="Rodriguez B."/>
            <person name="Murad R."/>
            <person name="Mortazavi A."/>
        </authorList>
    </citation>
    <scope>NUCLEOTIDE SEQUENCE [LARGE SCALE GENOMIC DNA]</scope>
    <source>
        <strain evidence="1 2">ALL</strain>
    </source>
</reference>
<gene>
    <name evidence="1" type="ORF">L596_029677</name>
</gene>
<name>A0A4U5LQE8_STECR</name>
<protein>
    <submittedName>
        <fullName evidence="1">Uncharacterized protein</fullName>
    </submittedName>
</protein>